<comment type="subcellular location">
    <subcellularLocation>
        <location evidence="1 10">Cell membrane</location>
        <topology evidence="1 10">Multi-pass membrane protein</topology>
    </subcellularLocation>
</comment>
<evidence type="ECO:0000256" key="2">
    <source>
        <dbReference type="ARBA" id="ARBA00022475"/>
    </source>
</evidence>
<dbReference type="KEGG" id="fas:105268142"/>
<evidence type="ECO:0000256" key="9">
    <source>
        <dbReference type="ARBA" id="ARBA00023224"/>
    </source>
</evidence>
<dbReference type="InterPro" id="IPR004117">
    <property type="entry name" value="7tm6_olfct_rcpt"/>
</dbReference>
<reference evidence="13" key="2">
    <citation type="submission" date="2025-04" db="UniProtKB">
        <authorList>
            <consortium name="RefSeq"/>
        </authorList>
    </citation>
    <scope>IDENTIFICATION</scope>
    <source>
        <strain evidence="13">USDA-PBARC FA_bdor</strain>
        <tissue evidence="13">Whole organism</tissue>
    </source>
</reference>
<evidence type="ECO:0000256" key="7">
    <source>
        <dbReference type="ARBA" id="ARBA00023136"/>
    </source>
</evidence>
<accession>A0A9R1U2D8</accession>
<keyword evidence="4 10" id="KW-0812">Transmembrane</keyword>
<organism evidence="11">
    <name type="scientific">Fopius arisanus</name>
    <dbReference type="NCBI Taxonomy" id="64838"/>
    <lineage>
        <taxon>Eukaryota</taxon>
        <taxon>Metazoa</taxon>
        <taxon>Ecdysozoa</taxon>
        <taxon>Arthropoda</taxon>
        <taxon>Hexapoda</taxon>
        <taxon>Insecta</taxon>
        <taxon>Pterygota</taxon>
        <taxon>Neoptera</taxon>
        <taxon>Endopterygota</taxon>
        <taxon>Hymenoptera</taxon>
        <taxon>Apocrita</taxon>
        <taxon>Ichneumonoidea</taxon>
        <taxon>Braconidae</taxon>
        <taxon>Opiinae</taxon>
        <taxon>Fopius</taxon>
    </lineage>
</organism>
<reference evidence="11" key="1">
    <citation type="submission" date="2015-01" db="EMBL/GenBank/DDBJ databases">
        <title>Transcriptome Assembly of Fopius arisanus.</title>
        <authorList>
            <person name="Geib S."/>
        </authorList>
    </citation>
    <scope>NUCLEOTIDE SEQUENCE</scope>
</reference>
<evidence type="ECO:0000313" key="12">
    <source>
        <dbReference type="Proteomes" id="UP000694866"/>
    </source>
</evidence>
<evidence type="ECO:0000313" key="13">
    <source>
        <dbReference type="RefSeq" id="XP_011305744.1"/>
    </source>
</evidence>
<protein>
    <recommendedName>
        <fullName evidence="10">Odorant receptor</fullName>
    </recommendedName>
</protein>
<evidence type="ECO:0000256" key="4">
    <source>
        <dbReference type="ARBA" id="ARBA00022692"/>
    </source>
</evidence>
<evidence type="ECO:0000256" key="1">
    <source>
        <dbReference type="ARBA" id="ARBA00004651"/>
    </source>
</evidence>
<comment type="similarity">
    <text evidence="10">Belongs to the insect chemoreceptor superfamily. Heteromeric odorant receptor channel (TC 1.A.69) family.</text>
</comment>
<dbReference type="GO" id="GO:0004984">
    <property type="term" value="F:olfactory receptor activity"/>
    <property type="evidence" value="ECO:0007669"/>
    <property type="project" value="InterPro"/>
</dbReference>
<evidence type="ECO:0000256" key="3">
    <source>
        <dbReference type="ARBA" id="ARBA00022606"/>
    </source>
</evidence>
<dbReference type="GO" id="GO:0005549">
    <property type="term" value="F:odorant binding"/>
    <property type="evidence" value="ECO:0007669"/>
    <property type="project" value="InterPro"/>
</dbReference>
<dbReference type="PANTHER" id="PTHR21137:SF35">
    <property type="entry name" value="ODORANT RECEPTOR 19A-RELATED"/>
    <property type="match status" value="1"/>
</dbReference>
<dbReference type="Pfam" id="PF02949">
    <property type="entry name" value="7tm_6"/>
    <property type="match status" value="1"/>
</dbReference>
<dbReference type="GO" id="GO:0005886">
    <property type="term" value="C:plasma membrane"/>
    <property type="evidence" value="ECO:0007669"/>
    <property type="project" value="UniProtKB-SubCell"/>
</dbReference>
<feature type="transmembrane region" description="Helical" evidence="10">
    <location>
        <begin position="38"/>
        <end position="57"/>
    </location>
</feature>
<evidence type="ECO:0000256" key="5">
    <source>
        <dbReference type="ARBA" id="ARBA00022725"/>
    </source>
</evidence>
<dbReference type="GeneID" id="105268142"/>
<dbReference type="PANTHER" id="PTHR21137">
    <property type="entry name" value="ODORANT RECEPTOR"/>
    <property type="match status" value="1"/>
</dbReference>
<feature type="transmembrane region" description="Helical" evidence="10">
    <location>
        <begin position="124"/>
        <end position="141"/>
    </location>
</feature>
<keyword evidence="5 10" id="KW-0552">Olfaction</keyword>
<keyword evidence="7 10" id="KW-0472">Membrane</keyword>
<evidence type="ECO:0000256" key="10">
    <source>
        <dbReference type="RuleBase" id="RU351113"/>
    </source>
</evidence>
<evidence type="ECO:0000256" key="6">
    <source>
        <dbReference type="ARBA" id="ARBA00022989"/>
    </source>
</evidence>
<dbReference type="RefSeq" id="XP_011305744.1">
    <property type="nucleotide sequence ID" value="XM_011307442.1"/>
</dbReference>
<sequence length="388" mass="44476">MTSDFWDHPYYKPARICTSIVGQWPQQTKQQLILHRSVLFSIVTLQITSRVLAVIINSDDPEVLVDAIGPLIIDVVFAIKLGNSCYHFKKMKFLSDKIQENWNIFAPNNGLQQLHYHSNFGRQISTLYLVGVYMGTVSFTTEPLQQRMIYPLLYPNLTIPKRFPTPMYFGSLDLDTYYYPLFFMSTLCTFLVMTVVGSCDVLLFMYAEHACGLFKGLGYAIENLPPQEDNETSDLGFYYLRSCVVVHKRAIEFAEGIRDIYLWNFFGVIGLNMILMSVTGVQVVTNLDAMEKVVKYAVFVFMQMVHLFIECLAAQRLMDASFELKETLTNAKWYMASKKTHKLILLMLMRSQIPIVLSAGKMIVMNMDTYAIVLKTAASYFTVFLAMQ</sequence>
<keyword evidence="3 10" id="KW-0716">Sensory transduction</keyword>
<feature type="transmembrane region" description="Helical" evidence="10">
    <location>
        <begin position="261"/>
        <end position="284"/>
    </location>
</feature>
<keyword evidence="6 10" id="KW-1133">Transmembrane helix</keyword>
<evidence type="ECO:0000313" key="11">
    <source>
        <dbReference type="EMBL" id="JAG73369.1"/>
    </source>
</evidence>
<dbReference type="EMBL" id="GBYB01003602">
    <property type="protein sequence ID" value="JAG73369.1"/>
    <property type="molecule type" value="Transcribed_RNA"/>
</dbReference>
<proteinExistence type="inferred from homology"/>
<feature type="transmembrane region" description="Helical" evidence="10">
    <location>
        <begin position="63"/>
        <end position="82"/>
    </location>
</feature>
<keyword evidence="12" id="KW-1185">Reference proteome</keyword>
<name>A0A0C9QSG7_9HYME</name>
<accession>A0A0C9QSG7</accession>
<keyword evidence="2" id="KW-1003">Cell membrane</keyword>
<evidence type="ECO:0000256" key="8">
    <source>
        <dbReference type="ARBA" id="ARBA00023170"/>
    </source>
</evidence>
<keyword evidence="9 10" id="KW-0807">Transducer</keyword>
<feature type="transmembrane region" description="Helical" evidence="10">
    <location>
        <begin position="177"/>
        <end position="206"/>
    </location>
</feature>
<dbReference type="GO" id="GO:0007165">
    <property type="term" value="P:signal transduction"/>
    <property type="evidence" value="ECO:0007669"/>
    <property type="project" value="UniProtKB-KW"/>
</dbReference>
<feature type="transmembrane region" description="Helical" evidence="10">
    <location>
        <begin position="296"/>
        <end position="314"/>
    </location>
</feature>
<gene>
    <name evidence="11" type="primary">Or10a_1</name>
    <name evidence="13" type="synonym">LOC105268142</name>
    <name evidence="11" type="ORF">g.7374</name>
</gene>
<keyword evidence="8 10" id="KW-0675">Receptor</keyword>
<dbReference type="AlphaFoldDB" id="A0A0C9QSG7"/>
<feature type="transmembrane region" description="Helical" evidence="10">
    <location>
        <begin position="370"/>
        <end position="387"/>
    </location>
</feature>
<dbReference type="Proteomes" id="UP000694866">
    <property type="component" value="Unplaced"/>
</dbReference>
<dbReference type="OrthoDB" id="6614360at2759"/>